<comment type="similarity">
    <text evidence="3">Belongs to the CpsD/CapB family.</text>
</comment>
<dbReference type="EC" id="2.7.10.2" evidence="5"/>
<keyword evidence="14 18" id="KW-0472">Membrane</keyword>
<gene>
    <name evidence="21" type="ORF">N868_18860</name>
</gene>
<evidence type="ECO:0000259" key="19">
    <source>
        <dbReference type="Pfam" id="PF02706"/>
    </source>
</evidence>
<evidence type="ECO:0000256" key="13">
    <source>
        <dbReference type="ARBA" id="ARBA00022989"/>
    </source>
</evidence>
<keyword evidence="10" id="KW-0547">Nucleotide-binding</keyword>
<evidence type="ECO:0000256" key="1">
    <source>
        <dbReference type="ARBA" id="ARBA00004429"/>
    </source>
</evidence>
<dbReference type="CDD" id="cd05387">
    <property type="entry name" value="BY-kinase"/>
    <property type="match status" value="1"/>
</dbReference>
<keyword evidence="15" id="KW-0829">Tyrosine-protein kinase</keyword>
<keyword evidence="7" id="KW-0997">Cell inner membrane</keyword>
<evidence type="ECO:0000313" key="22">
    <source>
        <dbReference type="Proteomes" id="UP000029839"/>
    </source>
</evidence>
<dbReference type="RefSeq" id="WP_052426388.1">
    <property type="nucleotide sequence ID" value="NZ_AXCY01000081.1"/>
</dbReference>
<evidence type="ECO:0000256" key="17">
    <source>
        <dbReference type="SAM" id="MobiDB-lite"/>
    </source>
</evidence>
<evidence type="ECO:0000256" key="9">
    <source>
        <dbReference type="ARBA" id="ARBA00022692"/>
    </source>
</evidence>
<protein>
    <recommendedName>
        <fullName evidence="5">non-specific protein-tyrosine kinase</fullName>
        <ecNumber evidence="5">2.7.10.2</ecNumber>
    </recommendedName>
</protein>
<evidence type="ECO:0000256" key="11">
    <source>
        <dbReference type="ARBA" id="ARBA00022777"/>
    </source>
</evidence>
<dbReference type="AlphaFoldDB" id="A0A0A0BRH9"/>
<dbReference type="InterPro" id="IPR050445">
    <property type="entry name" value="Bact_polysacc_biosynth/exp"/>
</dbReference>
<feature type="domain" description="Polysaccharide chain length determinant N-terminal" evidence="19">
    <location>
        <begin position="10"/>
        <end position="82"/>
    </location>
</feature>
<feature type="compositionally biased region" description="Basic residues" evidence="17">
    <location>
        <begin position="455"/>
        <end position="464"/>
    </location>
</feature>
<evidence type="ECO:0000256" key="8">
    <source>
        <dbReference type="ARBA" id="ARBA00022679"/>
    </source>
</evidence>
<dbReference type="InterPro" id="IPR027417">
    <property type="entry name" value="P-loop_NTPase"/>
</dbReference>
<evidence type="ECO:0000256" key="12">
    <source>
        <dbReference type="ARBA" id="ARBA00022840"/>
    </source>
</evidence>
<dbReference type="Pfam" id="PF02706">
    <property type="entry name" value="Wzz"/>
    <property type="match status" value="1"/>
</dbReference>
<evidence type="ECO:0000259" key="20">
    <source>
        <dbReference type="Pfam" id="PF13614"/>
    </source>
</evidence>
<evidence type="ECO:0000256" key="14">
    <source>
        <dbReference type="ARBA" id="ARBA00023136"/>
    </source>
</evidence>
<organism evidence="21 22">
    <name type="scientific">Cellulomonas carbonis T26</name>
    <dbReference type="NCBI Taxonomy" id="947969"/>
    <lineage>
        <taxon>Bacteria</taxon>
        <taxon>Bacillati</taxon>
        <taxon>Actinomycetota</taxon>
        <taxon>Actinomycetes</taxon>
        <taxon>Micrococcales</taxon>
        <taxon>Cellulomonadaceae</taxon>
        <taxon>Cellulomonas</taxon>
    </lineage>
</organism>
<comment type="subcellular location">
    <subcellularLocation>
        <location evidence="1">Cell inner membrane</location>
        <topology evidence="1">Multi-pass membrane protein</topology>
    </subcellularLocation>
</comment>
<feature type="compositionally biased region" description="Low complexity" evidence="17">
    <location>
        <begin position="465"/>
        <end position="499"/>
    </location>
</feature>
<keyword evidence="8" id="KW-0808">Transferase</keyword>
<evidence type="ECO:0000256" key="3">
    <source>
        <dbReference type="ARBA" id="ARBA00007316"/>
    </source>
</evidence>
<dbReference type="GO" id="GO:0005886">
    <property type="term" value="C:plasma membrane"/>
    <property type="evidence" value="ECO:0007669"/>
    <property type="project" value="UniProtKB-SubCell"/>
</dbReference>
<evidence type="ECO:0000256" key="4">
    <source>
        <dbReference type="ARBA" id="ARBA00008883"/>
    </source>
</evidence>
<comment type="similarity">
    <text evidence="4">Belongs to the etk/wzc family.</text>
</comment>
<feature type="compositionally biased region" description="Low complexity" evidence="17">
    <location>
        <begin position="571"/>
        <end position="582"/>
    </location>
</feature>
<dbReference type="SUPFAM" id="SSF52540">
    <property type="entry name" value="P-loop containing nucleoside triphosphate hydrolases"/>
    <property type="match status" value="1"/>
</dbReference>
<dbReference type="OrthoDB" id="9812433at2"/>
<dbReference type="GO" id="GO:0042802">
    <property type="term" value="F:identical protein binding"/>
    <property type="evidence" value="ECO:0007669"/>
    <property type="project" value="UniProtKB-ARBA"/>
</dbReference>
<evidence type="ECO:0000313" key="21">
    <source>
        <dbReference type="EMBL" id="KGM09704.1"/>
    </source>
</evidence>
<dbReference type="InterPro" id="IPR025669">
    <property type="entry name" value="AAA_dom"/>
</dbReference>
<evidence type="ECO:0000256" key="7">
    <source>
        <dbReference type="ARBA" id="ARBA00022519"/>
    </source>
</evidence>
<dbReference type="InterPro" id="IPR005702">
    <property type="entry name" value="Wzc-like_C"/>
</dbReference>
<dbReference type="Proteomes" id="UP000029839">
    <property type="component" value="Unassembled WGS sequence"/>
</dbReference>
<feature type="compositionally biased region" description="Low complexity" evidence="17">
    <location>
        <begin position="532"/>
        <end position="560"/>
    </location>
</feature>
<feature type="transmembrane region" description="Helical" evidence="18">
    <location>
        <begin position="12"/>
        <end position="31"/>
    </location>
</feature>
<comment type="caution">
    <text evidence="21">The sequence shown here is derived from an EMBL/GenBank/DDBJ whole genome shotgun (WGS) entry which is preliminary data.</text>
</comment>
<keyword evidence="11 21" id="KW-0418">Kinase</keyword>
<evidence type="ECO:0000256" key="5">
    <source>
        <dbReference type="ARBA" id="ARBA00011903"/>
    </source>
</evidence>
<feature type="region of interest" description="Disordered" evidence="17">
    <location>
        <begin position="453"/>
        <end position="601"/>
    </location>
</feature>
<keyword evidence="12" id="KW-0067">ATP-binding</keyword>
<evidence type="ECO:0000256" key="2">
    <source>
        <dbReference type="ARBA" id="ARBA00006683"/>
    </source>
</evidence>
<dbReference type="FunFam" id="3.40.50.300:FF:000527">
    <property type="entry name" value="Tyrosine-protein kinase etk"/>
    <property type="match status" value="1"/>
</dbReference>
<dbReference type="InterPro" id="IPR003856">
    <property type="entry name" value="LPS_length_determ_N"/>
</dbReference>
<proteinExistence type="inferred from homology"/>
<comment type="similarity">
    <text evidence="2">Belongs to the CpsC/CapA family.</text>
</comment>
<evidence type="ECO:0000256" key="10">
    <source>
        <dbReference type="ARBA" id="ARBA00022741"/>
    </source>
</evidence>
<reference evidence="21 22" key="1">
    <citation type="submission" date="2013-08" db="EMBL/GenBank/DDBJ databases">
        <title>Genome sequencing of Cellulomonas carbonis T26.</title>
        <authorList>
            <person name="Chen F."/>
            <person name="Li Y."/>
            <person name="Wang G."/>
        </authorList>
    </citation>
    <scope>NUCLEOTIDE SEQUENCE [LARGE SCALE GENOMIC DNA]</scope>
    <source>
        <strain evidence="21 22">T26</strain>
    </source>
</reference>
<keyword evidence="13 18" id="KW-1133">Transmembrane helix</keyword>
<evidence type="ECO:0000256" key="18">
    <source>
        <dbReference type="SAM" id="Phobius"/>
    </source>
</evidence>
<dbReference type="Pfam" id="PF13614">
    <property type="entry name" value="AAA_31"/>
    <property type="match status" value="1"/>
</dbReference>
<evidence type="ECO:0000256" key="15">
    <source>
        <dbReference type="ARBA" id="ARBA00023137"/>
    </source>
</evidence>
<keyword evidence="9 18" id="KW-0812">Transmembrane</keyword>
<keyword evidence="22" id="KW-1185">Reference proteome</keyword>
<dbReference type="EMBL" id="AXCY01000081">
    <property type="protein sequence ID" value="KGM09704.1"/>
    <property type="molecule type" value="Genomic_DNA"/>
</dbReference>
<dbReference type="GO" id="GO:0004715">
    <property type="term" value="F:non-membrane spanning protein tyrosine kinase activity"/>
    <property type="evidence" value="ECO:0007669"/>
    <property type="project" value="UniProtKB-EC"/>
</dbReference>
<accession>A0A0A0BRH9</accession>
<evidence type="ECO:0000256" key="6">
    <source>
        <dbReference type="ARBA" id="ARBA00022475"/>
    </source>
</evidence>
<dbReference type="PANTHER" id="PTHR32309">
    <property type="entry name" value="TYROSINE-PROTEIN KINASE"/>
    <property type="match status" value="1"/>
</dbReference>
<evidence type="ECO:0000256" key="16">
    <source>
        <dbReference type="ARBA" id="ARBA00051245"/>
    </source>
</evidence>
<name>A0A0A0BRH9_9CELL</name>
<keyword evidence="6" id="KW-1003">Cell membrane</keyword>
<dbReference type="GO" id="GO:0005524">
    <property type="term" value="F:ATP binding"/>
    <property type="evidence" value="ECO:0007669"/>
    <property type="project" value="UniProtKB-KW"/>
</dbReference>
<sequence length="601" mass="61687">MELTDHLRAIRKYWWITVLTLLATIGAAVYLTQRATPVYESTVTFYVAASTDTGTALQADEFAQRRINSYVGVLRSDLLAEQIAGRPGIDLEPPGVRSRISAAVDPETIILTTTVTDTDPERGLRIAEEVAESFGPLVARLDSTEAASGARVSLTVISGPSLNPDPVSPRPTLNLGVAALAGLALGVALSIARQMLDRSIRSADDLKAATGLPTLALIGAEPRARRSSPGGLLVDDASPGSPRAEAYRQLRTNLTFSAVTNRMQVVVVTSAVAGDGKTTTACNLAITLAESGRTVLLVEADMRRPMVAEHLGIEGGAGLTNILAGQVRAEEVIQTWGTDGLHVLTAGTLPPNPSELLGSDAMHKLVGELRDEFEVIVLDTPPVLPVTDASVVATHADSVVLVVRHARTEREQALAAVEALSAVGAPLAGAILNSVPVKLLGAGGYGSYASLEPRRGRRRRRHRGASASAARAAVQRPAADEVVPVVADPEPVAAAPGAGTSDEPAAASGPEAVASTEGTTARTPGPADARPDAGLDAGLDPGLDPGLDGPAPAAAGAAVDDGARHAPGGRAAETSDASAAGAPPSERHPAPPVGEPVPHER</sequence>
<dbReference type="PANTHER" id="PTHR32309:SF13">
    <property type="entry name" value="FERRIC ENTEROBACTIN TRANSPORT PROTEIN FEPE"/>
    <property type="match status" value="1"/>
</dbReference>
<dbReference type="NCBIfam" id="TIGR01007">
    <property type="entry name" value="eps_fam"/>
    <property type="match status" value="1"/>
</dbReference>
<dbReference type="Gene3D" id="3.40.50.300">
    <property type="entry name" value="P-loop containing nucleotide triphosphate hydrolases"/>
    <property type="match status" value="1"/>
</dbReference>
<comment type="catalytic activity">
    <reaction evidence="16">
        <text>L-tyrosyl-[protein] + ATP = O-phospho-L-tyrosyl-[protein] + ADP + H(+)</text>
        <dbReference type="Rhea" id="RHEA:10596"/>
        <dbReference type="Rhea" id="RHEA-COMP:10136"/>
        <dbReference type="Rhea" id="RHEA-COMP:20101"/>
        <dbReference type="ChEBI" id="CHEBI:15378"/>
        <dbReference type="ChEBI" id="CHEBI:30616"/>
        <dbReference type="ChEBI" id="CHEBI:46858"/>
        <dbReference type="ChEBI" id="CHEBI:61978"/>
        <dbReference type="ChEBI" id="CHEBI:456216"/>
        <dbReference type="EC" id="2.7.10.2"/>
    </reaction>
</comment>
<reference evidence="21 22" key="2">
    <citation type="journal article" date="2015" name="Stand. Genomic Sci.">
        <title>Draft genome sequence of Cellulomonas carbonis T26(T) and comparative analysis of six Cellulomonas genomes.</title>
        <authorList>
            <person name="Zhuang W."/>
            <person name="Zhang S."/>
            <person name="Xia X."/>
            <person name="Wang G."/>
        </authorList>
    </citation>
    <scope>NUCLEOTIDE SEQUENCE [LARGE SCALE GENOMIC DNA]</scope>
    <source>
        <strain evidence="21 22">T26</strain>
    </source>
</reference>
<feature type="domain" description="AAA" evidence="20">
    <location>
        <begin position="263"/>
        <end position="404"/>
    </location>
</feature>